<evidence type="ECO:0008006" key="4">
    <source>
        <dbReference type="Google" id="ProtNLM"/>
    </source>
</evidence>
<feature type="region of interest" description="Disordered" evidence="1">
    <location>
        <begin position="529"/>
        <end position="550"/>
    </location>
</feature>
<accession>A0A9N9LSS3</accession>
<gene>
    <name evidence="2" type="ORF">HYALB_00005204</name>
</gene>
<feature type="region of interest" description="Disordered" evidence="1">
    <location>
        <begin position="205"/>
        <end position="248"/>
    </location>
</feature>
<feature type="region of interest" description="Disordered" evidence="1">
    <location>
        <begin position="431"/>
        <end position="485"/>
    </location>
</feature>
<evidence type="ECO:0000313" key="3">
    <source>
        <dbReference type="Proteomes" id="UP000701801"/>
    </source>
</evidence>
<sequence>MPPNAENTYNTQPARNLRHNHNINNNPETPSSAVASCNMPAAYNTNLITPSSPYMQRTASPVIHRENSVKLSPSHQLPVFSQFHDDDGYGGPKFNEPMKFKDSNLQIASPDSGFTGSPWICETPYFGSYGVSATNNTPSGSTSISSLPSIQPHQSPDLNSLGGFSNESRESRQLTPQSVYRTHQTPILIAPNPATLRKDSGGVYRQNSISSTYSQSSTPRTPMSFHHRDNFNTLRSNGPRKRKSPDNCIDPDTLSVDLTVEESLLLQLTDRKEHLPWKEVASVFNEKMGKGLKVPALQMRKKRLERALLIAMQNYEKNKWSNIARDMANHGSTENWTKDAVEKKWYEIHPDFEEAGRYPFKHDYEFGARQHHAYPSSCPPSTYPMYNYSPVLEHHKSYPSDTMSTRATNYYDTQLPSTHPLHAVQQANQRLPLRPGTGSSLSTSSPPSTGNLHHPNLINSSPPIHPRDLSHRHSSISSSVPSMMSGVSTVTIDELHERAEEENSTQQAIYQEEKQRVFDELRKTERKKALREVGGRRNSKDFTEVRKESA</sequence>
<dbReference type="Proteomes" id="UP000701801">
    <property type="component" value="Unassembled WGS sequence"/>
</dbReference>
<feature type="compositionally biased region" description="Low complexity" evidence="1">
    <location>
        <begin position="137"/>
        <end position="150"/>
    </location>
</feature>
<comment type="caution">
    <text evidence="2">The sequence shown here is derived from an EMBL/GenBank/DDBJ whole genome shotgun (WGS) entry which is preliminary data.</text>
</comment>
<protein>
    <recommendedName>
        <fullName evidence="4">Myb-like domain-containing protein</fullName>
    </recommendedName>
</protein>
<feature type="compositionally biased region" description="Low complexity" evidence="1">
    <location>
        <begin position="475"/>
        <end position="485"/>
    </location>
</feature>
<evidence type="ECO:0000256" key="1">
    <source>
        <dbReference type="SAM" id="MobiDB-lite"/>
    </source>
</evidence>
<evidence type="ECO:0000313" key="2">
    <source>
        <dbReference type="EMBL" id="CAG8978867.1"/>
    </source>
</evidence>
<dbReference type="EMBL" id="CAJVRM010000285">
    <property type="protein sequence ID" value="CAG8978867.1"/>
    <property type="molecule type" value="Genomic_DNA"/>
</dbReference>
<feature type="compositionally biased region" description="Polar residues" evidence="1">
    <location>
        <begin position="151"/>
        <end position="166"/>
    </location>
</feature>
<feature type="compositionally biased region" description="Low complexity" evidence="1">
    <location>
        <begin position="435"/>
        <end position="450"/>
    </location>
</feature>
<organism evidence="2 3">
    <name type="scientific">Hymenoscyphus albidus</name>
    <dbReference type="NCBI Taxonomy" id="595503"/>
    <lineage>
        <taxon>Eukaryota</taxon>
        <taxon>Fungi</taxon>
        <taxon>Dikarya</taxon>
        <taxon>Ascomycota</taxon>
        <taxon>Pezizomycotina</taxon>
        <taxon>Leotiomycetes</taxon>
        <taxon>Helotiales</taxon>
        <taxon>Helotiaceae</taxon>
        <taxon>Hymenoscyphus</taxon>
    </lineage>
</organism>
<feature type="region of interest" description="Disordered" evidence="1">
    <location>
        <begin position="137"/>
        <end position="178"/>
    </location>
</feature>
<keyword evidence="3" id="KW-1185">Reference proteome</keyword>
<feature type="region of interest" description="Disordered" evidence="1">
    <location>
        <begin position="1"/>
        <end position="32"/>
    </location>
</feature>
<dbReference type="AlphaFoldDB" id="A0A9N9LSS3"/>
<proteinExistence type="predicted"/>
<feature type="compositionally biased region" description="Basic and acidic residues" evidence="1">
    <location>
        <begin position="530"/>
        <end position="550"/>
    </location>
</feature>
<feature type="compositionally biased region" description="Polar residues" evidence="1">
    <location>
        <begin position="1"/>
        <end position="14"/>
    </location>
</feature>
<feature type="compositionally biased region" description="Low complexity" evidence="1">
    <location>
        <begin position="208"/>
        <end position="217"/>
    </location>
</feature>
<name>A0A9N9LSS3_9HELO</name>
<reference evidence="2" key="1">
    <citation type="submission" date="2021-07" db="EMBL/GenBank/DDBJ databases">
        <authorList>
            <person name="Durling M."/>
        </authorList>
    </citation>
    <scope>NUCLEOTIDE SEQUENCE</scope>
</reference>
<dbReference type="OrthoDB" id="5421421at2759"/>